<proteinExistence type="predicted"/>
<comment type="caution">
    <text evidence="3">The sequence shown here is derived from an EMBL/GenBank/DDBJ whole genome shotgun (WGS) entry which is preliminary data.</text>
</comment>
<dbReference type="EMBL" id="JBCHKQ010000002">
    <property type="protein sequence ID" value="MEM5948011.1"/>
    <property type="molecule type" value="Genomic_DNA"/>
</dbReference>
<evidence type="ECO:0000259" key="2">
    <source>
        <dbReference type="Pfam" id="PF00198"/>
    </source>
</evidence>
<accession>A0ABU9UBH0</accession>
<dbReference type="Proteomes" id="UP001466331">
    <property type="component" value="Unassembled WGS sequence"/>
</dbReference>
<gene>
    <name evidence="3" type="ORF">WKV44_05605</name>
</gene>
<keyword evidence="1" id="KW-0472">Membrane</keyword>
<organism evidence="3 4">
    <name type="scientific">Rarispira pelagica</name>
    <dbReference type="NCBI Taxonomy" id="3141764"/>
    <lineage>
        <taxon>Bacteria</taxon>
        <taxon>Pseudomonadati</taxon>
        <taxon>Spirochaetota</taxon>
        <taxon>Spirochaetia</taxon>
        <taxon>Winmispirales</taxon>
        <taxon>Winmispiraceae</taxon>
        <taxon>Rarispira</taxon>
    </lineage>
</organism>
<dbReference type="InterPro" id="IPR001078">
    <property type="entry name" value="2-oxoacid_DH_actylTfrase"/>
</dbReference>
<keyword evidence="4" id="KW-1185">Reference proteome</keyword>
<keyword evidence="1" id="KW-0812">Transmembrane</keyword>
<dbReference type="InterPro" id="IPR023213">
    <property type="entry name" value="CAT-like_dom_sf"/>
</dbReference>
<evidence type="ECO:0000313" key="4">
    <source>
        <dbReference type="Proteomes" id="UP001466331"/>
    </source>
</evidence>
<dbReference type="SUPFAM" id="SSF52777">
    <property type="entry name" value="CoA-dependent acyltransferases"/>
    <property type="match status" value="1"/>
</dbReference>
<feature type="domain" description="2-oxoacid dehydrogenase acyltransferase catalytic" evidence="2">
    <location>
        <begin position="222"/>
        <end position="277"/>
    </location>
</feature>
<dbReference type="RefSeq" id="WP_420069457.1">
    <property type="nucleotide sequence ID" value="NZ_JBCHKQ010000002.1"/>
</dbReference>
<keyword evidence="1" id="KW-1133">Transmembrane helix</keyword>
<dbReference type="Pfam" id="PF00198">
    <property type="entry name" value="2-oxoacid_dh"/>
    <property type="match status" value="1"/>
</dbReference>
<feature type="transmembrane region" description="Helical" evidence="1">
    <location>
        <begin position="62"/>
        <end position="79"/>
    </location>
</feature>
<reference evidence="3 4" key="1">
    <citation type="submission" date="2024-03" db="EMBL/GenBank/DDBJ databases">
        <title>Ignisphaera cupida sp. nov., a hyperthermophilic hydrolytic archaeon from a hot spring of Kamchatka, and proposal of Ignisphaeraceae fam. nov.</title>
        <authorList>
            <person name="Podosokorskaya O.A."/>
            <person name="Elcheninov A.G."/>
            <person name="Maltseva A.I."/>
            <person name="Zayulina K.S."/>
            <person name="Novikov A."/>
            <person name="Merkel A.Y."/>
        </authorList>
    </citation>
    <scope>NUCLEOTIDE SEQUENCE [LARGE SCALE GENOMIC DNA]</scope>
    <source>
        <strain evidence="3 4">38H-sp</strain>
    </source>
</reference>
<sequence length="301" mass="34692">MGIRHRWDGILIKDLPGFRKINPYVMKGRNESAVYYPDEIELDKTLAYIRDYNRRRKPGQKVISLFHVILAAAVRTIAFRPQANRFVSGRLIYQRRAIEISFVVKKDLTEEGQESTTKIAFSPFDTIADVAEKLHASVKAARDKSGNDTDKEMDLVTSFPRFIVNTIVRVFRFLDYFGIAPKSMIETDPLYTSLFLANLSSLGLDAPFHHLYEWGTASVFFVMGKMKKKKVTAEDGNVVEKTIMEAKFTVDDRVSEGIYWANTINMFKDFLSDPSALEEKPDIPEEILKEHMYDKWPKEKK</sequence>
<evidence type="ECO:0000313" key="3">
    <source>
        <dbReference type="EMBL" id="MEM5948011.1"/>
    </source>
</evidence>
<dbReference type="Gene3D" id="3.30.559.10">
    <property type="entry name" value="Chloramphenicol acetyltransferase-like domain"/>
    <property type="match status" value="1"/>
</dbReference>
<protein>
    <submittedName>
        <fullName evidence="3">2-oxo acid dehydrogenase subunit E2</fullName>
    </submittedName>
</protein>
<name>A0ABU9UBH0_9SPIR</name>
<evidence type="ECO:0000256" key="1">
    <source>
        <dbReference type="SAM" id="Phobius"/>
    </source>
</evidence>